<evidence type="ECO:0000313" key="2">
    <source>
        <dbReference type="Proteomes" id="UP000443582"/>
    </source>
</evidence>
<keyword evidence="2" id="KW-1185">Reference proteome</keyword>
<dbReference type="InterPro" id="IPR029069">
    <property type="entry name" value="HotDog_dom_sf"/>
</dbReference>
<dbReference type="EMBL" id="QDKL01000003">
    <property type="protein sequence ID" value="RZF20998.1"/>
    <property type="molecule type" value="Genomic_DNA"/>
</dbReference>
<dbReference type="SUPFAM" id="SSF54637">
    <property type="entry name" value="Thioesterase/thiol ester dehydrase-isomerase"/>
    <property type="match status" value="1"/>
</dbReference>
<dbReference type="Pfam" id="PF14539">
    <property type="entry name" value="DUF4442"/>
    <property type="match status" value="1"/>
</dbReference>
<evidence type="ECO:0000313" key="1">
    <source>
        <dbReference type="EMBL" id="RZF20998.1"/>
    </source>
</evidence>
<dbReference type="RefSeq" id="WP_115363363.1">
    <property type="nucleotide sequence ID" value="NZ_QDKL01000003.1"/>
</dbReference>
<sequence>MKKVLDKLPEGLRNTAFVRLFGLTKVPMIFWLRPTVIELSEEVTAIKIPLSRRSKNHLNSMYFGALACGADLAGGFAAMKKTMDKGKRVSLAFKDFHAEFLKRAEGDTVFTCKQGKEIDEFVDMVLASDERHNLPLKITATCPDVDDEPVAEFTITLSLKRKSKK</sequence>
<dbReference type="Proteomes" id="UP000443582">
    <property type="component" value="Unassembled WGS sequence"/>
</dbReference>
<protein>
    <submittedName>
        <fullName evidence="1">DUF4442 domain-containing protein</fullName>
    </submittedName>
</protein>
<dbReference type="Gene3D" id="3.10.129.10">
    <property type="entry name" value="Hotdog Thioesterase"/>
    <property type="match status" value="1"/>
</dbReference>
<gene>
    <name evidence="1" type="ORF">DAY19_13525</name>
</gene>
<dbReference type="InterPro" id="IPR027961">
    <property type="entry name" value="DUF4442"/>
</dbReference>
<accession>A0ABY0IDG2</accession>
<reference evidence="2" key="1">
    <citation type="journal article" date="2019" name="Int. J. Syst. Evol. Microbiol.">
        <title>Halobacteriovorax valvorus sp. nov., a novel prokaryotic predator isolated from coastal seawater of China.</title>
        <authorList>
            <person name="Chen M.-X."/>
        </authorList>
    </citation>
    <scope>NUCLEOTIDE SEQUENCE [LARGE SCALE GENOMIC DNA]</scope>
    <source>
        <strain evidence="2">BL9</strain>
    </source>
</reference>
<comment type="caution">
    <text evidence="1">The sequence shown here is derived from an EMBL/GenBank/DDBJ whole genome shotgun (WGS) entry which is preliminary data.</text>
</comment>
<proteinExistence type="predicted"/>
<organism evidence="1 2">
    <name type="scientific">Halobacteriovorax vibrionivorans</name>
    <dbReference type="NCBI Taxonomy" id="2152716"/>
    <lineage>
        <taxon>Bacteria</taxon>
        <taxon>Pseudomonadati</taxon>
        <taxon>Bdellovibrionota</taxon>
        <taxon>Bacteriovoracia</taxon>
        <taxon>Bacteriovoracales</taxon>
        <taxon>Halobacteriovoraceae</taxon>
        <taxon>Halobacteriovorax</taxon>
    </lineage>
</organism>
<name>A0ABY0IDG2_9BACT</name>